<feature type="chain" id="PRO_5019255589" evidence="8">
    <location>
        <begin position="23"/>
        <end position="396"/>
    </location>
</feature>
<dbReference type="GO" id="GO:0016740">
    <property type="term" value="F:transferase activity"/>
    <property type="evidence" value="ECO:0007669"/>
    <property type="project" value="UniProtKB-KW"/>
</dbReference>
<keyword evidence="4 7" id="KW-0133">Cell shape</keyword>
<dbReference type="GO" id="GO:0071555">
    <property type="term" value="P:cell wall organization"/>
    <property type="evidence" value="ECO:0007669"/>
    <property type="project" value="UniProtKB-UniRule"/>
</dbReference>
<name>A0A437GZQ3_9SPHN</name>
<comment type="similarity">
    <text evidence="2">Belongs to the YkuD family.</text>
</comment>
<dbReference type="Gene3D" id="2.40.440.10">
    <property type="entry name" value="L,D-transpeptidase catalytic domain-like"/>
    <property type="match status" value="1"/>
</dbReference>
<evidence type="ECO:0000313" key="10">
    <source>
        <dbReference type="EMBL" id="RVQ68819.1"/>
    </source>
</evidence>
<feature type="domain" description="L,D-TPase catalytic" evidence="9">
    <location>
        <begin position="167"/>
        <end position="322"/>
    </location>
</feature>
<evidence type="ECO:0000256" key="2">
    <source>
        <dbReference type="ARBA" id="ARBA00005992"/>
    </source>
</evidence>
<dbReference type="EMBL" id="RXOL01000001">
    <property type="protein sequence ID" value="RVQ68819.1"/>
    <property type="molecule type" value="Genomic_DNA"/>
</dbReference>
<dbReference type="UniPathway" id="UPA00219"/>
<feature type="active site" description="Nucleophile" evidence="7">
    <location>
        <position position="296"/>
    </location>
</feature>
<dbReference type="Pfam" id="PF20142">
    <property type="entry name" value="Scaffold"/>
    <property type="match status" value="1"/>
</dbReference>
<evidence type="ECO:0000256" key="8">
    <source>
        <dbReference type="SAM" id="SignalP"/>
    </source>
</evidence>
<dbReference type="PROSITE" id="PS52029">
    <property type="entry name" value="LD_TPASE"/>
    <property type="match status" value="1"/>
</dbReference>
<comment type="caution">
    <text evidence="10">The sequence shown here is derived from an EMBL/GenBank/DDBJ whole genome shotgun (WGS) entry which is preliminary data.</text>
</comment>
<keyword evidence="3" id="KW-0808">Transferase</keyword>
<evidence type="ECO:0000313" key="11">
    <source>
        <dbReference type="Proteomes" id="UP000283003"/>
    </source>
</evidence>
<feature type="signal peptide" evidence="8">
    <location>
        <begin position="1"/>
        <end position="22"/>
    </location>
</feature>
<gene>
    <name evidence="10" type="ORF">EKN06_00900</name>
</gene>
<dbReference type="AlphaFoldDB" id="A0A437GZQ3"/>
<dbReference type="GO" id="GO:0004180">
    <property type="term" value="F:carboxypeptidase activity"/>
    <property type="evidence" value="ECO:0007669"/>
    <property type="project" value="UniProtKB-ARBA"/>
</dbReference>
<evidence type="ECO:0000256" key="1">
    <source>
        <dbReference type="ARBA" id="ARBA00004752"/>
    </source>
</evidence>
<evidence type="ECO:0000256" key="7">
    <source>
        <dbReference type="PROSITE-ProRule" id="PRU01373"/>
    </source>
</evidence>
<proteinExistence type="inferred from homology"/>
<keyword evidence="8" id="KW-0732">Signal</keyword>
<keyword evidence="11" id="KW-1185">Reference proteome</keyword>
<dbReference type="InterPro" id="IPR052905">
    <property type="entry name" value="LD-transpeptidase_YkuD-like"/>
</dbReference>
<sequence>MRAALLALTLMSGLLAASPAMAARWTSDDLVTLRQWVAAAPNEGLPELPVRPLSRAVAAGAEAQIDEAADALALELARMHLLGAATSGERAGWNIVDPDRDIDLAPMLDHAVGNGSLGSFLAGLRPVHPDYAILRRALATETDLDRRTAIVRNMERWRWMPRDPGADYLIVNAPAFEARLWRGGKPVGAWRVIVGKTSTPTPIFGATVTGVNINPWWYIPASIVRESIGALVRRSPATARARGYVWGNGSYRQRPGPNNALGVVKLVMPNNYRVYLHDTPNKALFDEQVRTFSHGCIRVSDALGLATTLLDGRMTRDEIDAIVATRKTTTVDLPRGLPIYVTYFTAFADGDGSVRVVPDIYRRDTRIRASADMRPPVRMAETTVGEGCPVPANAAG</sequence>
<protein>
    <submittedName>
        <fullName evidence="10">L,D-transpeptidase</fullName>
    </submittedName>
</protein>
<dbReference type="CDD" id="cd16913">
    <property type="entry name" value="YkuD_like"/>
    <property type="match status" value="1"/>
</dbReference>
<dbReference type="InterPro" id="IPR038063">
    <property type="entry name" value="Transpep_catalytic_dom"/>
</dbReference>
<dbReference type="InterPro" id="IPR005490">
    <property type="entry name" value="LD_TPept_cat_dom"/>
</dbReference>
<dbReference type="InterPro" id="IPR045380">
    <property type="entry name" value="LD_TPept_scaffold_dom"/>
</dbReference>
<evidence type="ECO:0000256" key="5">
    <source>
        <dbReference type="ARBA" id="ARBA00022984"/>
    </source>
</evidence>
<comment type="pathway">
    <text evidence="1 7">Cell wall biogenesis; peptidoglycan biosynthesis.</text>
</comment>
<keyword evidence="6 7" id="KW-0961">Cell wall biogenesis/degradation</keyword>
<evidence type="ECO:0000256" key="3">
    <source>
        <dbReference type="ARBA" id="ARBA00022679"/>
    </source>
</evidence>
<dbReference type="PANTHER" id="PTHR41533:SF2">
    <property type="entry name" value="BLR7131 PROTEIN"/>
    <property type="match status" value="1"/>
</dbReference>
<accession>A0A437GZQ3</accession>
<reference evidence="10 11" key="1">
    <citation type="submission" date="2018-12" db="EMBL/GenBank/DDBJ databases">
        <title>Croceicoccus ponticola sp. nov., a lipolytic bacterium isolated from seawater.</title>
        <authorList>
            <person name="Yoon J.-H."/>
        </authorList>
    </citation>
    <scope>NUCLEOTIDE SEQUENCE [LARGE SCALE GENOMIC DNA]</scope>
    <source>
        <strain evidence="10 11">GM-16</strain>
    </source>
</reference>
<feature type="active site" description="Proton donor/acceptor" evidence="7">
    <location>
        <position position="277"/>
    </location>
</feature>
<evidence type="ECO:0000256" key="6">
    <source>
        <dbReference type="ARBA" id="ARBA00023316"/>
    </source>
</evidence>
<evidence type="ECO:0000259" key="9">
    <source>
        <dbReference type="PROSITE" id="PS52029"/>
    </source>
</evidence>
<evidence type="ECO:0000256" key="4">
    <source>
        <dbReference type="ARBA" id="ARBA00022960"/>
    </source>
</evidence>
<dbReference type="Proteomes" id="UP000283003">
    <property type="component" value="Unassembled WGS sequence"/>
</dbReference>
<dbReference type="SUPFAM" id="SSF141523">
    <property type="entry name" value="L,D-transpeptidase catalytic domain-like"/>
    <property type="match status" value="1"/>
</dbReference>
<dbReference type="GO" id="GO:0009252">
    <property type="term" value="P:peptidoglycan biosynthetic process"/>
    <property type="evidence" value="ECO:0007669"/>
    <property type="project" value="UniProtKB-UniPathway"/>
</dbReference>
<dbReference type="PANTHER" id="PTHR41533">
    <property type="entry name" value="L,D-TRANSPEPTIDASE HI_1667-RELATED"/>
    <property type="match status" value="1"/>
</dbReference>
<dbReference type="Pfam" id="PF03734">
    <property type="entry name" value="YkuD"/>
    <property type="match status" value="1"/>
</dbReference>
<dbReference type="GO" id="GO:0008360">
    <property type="term" value="P:regulation of cell shape"/>
    <property type="evidence" value="ECO:0007669"/>
    <property type="project" value="UniProtKB-UniRule"/>
</dbReference>
<keyword evidence="5 7" id="KW-0573">Peptidoglycan synthesis</keyword>
<organism evidence="10 11">
    <name type="scientific">Croceicoccus ponticola</name>
    <dbReference type="NCBI Taxonomy" id="2217664"/>
    <lineage>
        <taxon>Bacteria</taxon>
        <taxon>Pseudomonadati</taxon>
        <taxon>Pseudomonadota</taxon>
        <taxon>Alphaproteobacteria</taxon>
        <taxon>Sphingomonadales</taxon>
        <taxon>Erythrobacteraceae</taxon>
        <taxon>Croceicoccus</taxon>
    </lineage>
</organism>
<dbReference type="OrthoDB" id="9778545at2"/>